<name>A0A9D1NLE0_9BACT</name>
<reference evidence="3" key="1">
    <citation type="submission" date="2020-10" db="EMBL/GenBank/DDBJ databases">
        <authorList>
            <person name="Gilroy R."/>
        </authorList>
    </citation>
    <scope>NUCLEOTIDE SEQUENCE</scope>
    <source>
        <strain evidence="3">35461</strain>
    </source>
</reference>
<evidence type="ECO:0000256" key="2">
    <source>
        <dbReference type="SAM" id="SignalP"/>
    </source>
</evidence>
<keyword evidence="2" id="KW-0732">Signal</keyword>
<reference evidence="3" key="2">
    <citation type="journal article" date="2021" name="PeerJ">
        <title>Extensive microbial diversity within the chicken gut microbiome revealed by metagenomics and culture.</title>
        <authorList>
            <person name="Gilroy R."/>
            <person name="Ravi A."/>
            <person name="Getino M."/>
            <person name="Pursley I."/>
            <person name="Horton D.L."/>
            <person name="Alikhan N.F."/>
            <person name="Baker D."/>
            <person name="Gharbi K."/>
            <person name="Hall N."/>
            <person name="Watson M."/>
            <person name="Adriaenssens E.M."/>
            <person name="Foster-Nyarko E."/>
            <person name="Jarju S."/>
            <person name="Secka A."/>
            <person name="Antonio M."/>
            <person name="Oren A."/>
            <person name="Chaudhuri R.R."/>
            <person name="La Ragione R."/>
            <person name="Hildebrand F."/>
            <person name="Pallen M.J."/>
        </authorList>
    </citation>
    <scope>NUCLEOTIDE SEQUENCE</scope>
    <source>
        <strain evidence="3">35461</strain>
    </source>
</reference>
<evidence type="ECO:0000313" key="3">
    <source>
        <dbReference type="EMBL" id="HIV08791.1"/>
    </source>
</evidence>
<dbReference type="Proteomes" id="UP000886845">
    <property type="component" value="Unassembled WGS sequence"/>
</dbReference>
<evidence type="ECO:0000313" key="4">
    <source>
        <dbReference type="Proteomes" id="UP000886845"/>
    </source>
</evidence>
<comment type="caution">
    <text evidence="3">The sequence shown here is derived from an EMBL/GenBank/DDBJ whole genome shotgun (WGS) entry which is preliminary data.</text>
</comment>
<keyword evidence="1" id="KW-0175">Coiled coil</keyword>
<dbReference type="EMBL" id="DVOR01000052">
    <property type="protein sequence ID" value="HIV08791.1"/>
    <property type="molecule type" value="Genomic_DNA"/>
</dbReference>
<feature type="signal peptide" evidence="2">
    <location>
        <begin position="1"/>
        <end position="20"/>
    </location>
</feature>
<sequence length="150" mass="16695">MKLWSIVLACACLITGQAMAESELADFAKAREARIAKICKAEKTPRGKLRREAIQRNDYERALVERREALIASGTLSTPELEALREERKGLVRQLQDLDRRIAEASEKAPEVVELDAVRRANAERIAAIKDTLSPQARRAQGDDGEAKAE</sequence>
<evidence type="ECO:0000256" key="1">
    <source>
        <dbReference type="SAM" id="Coils"/>
    </source>
</evidence>
<protein>
    <recommendedName>
        <fullName evidence="5">Periplasmic heavy metal sensor</fullName>
    </recommendedName>
</protein>
<proteinExistence type="predicted"/>
<dbReference type="AlphaFoldDB" id="A0A9D1NLE0"/>
<feature type="chain" id="PRO_5039268821" description="Periplasmic heavy metal sensor" evidence="2">
    <location>
        <begin position="21"/>
        <end position="150"/>
    </location>
</feature>
<accession>A0A9D1NLE0</accession>
<feature type="coiled-coil region" evidence="1">
    <location>
        <begin position="81"/>
        <end position="108"/>
    </location>
</feature>
<organism evidence="3 4">
    <name type="scientific">Candidatus Spyradenecus faecavium</name>
    <dbReference type="NCBI Taxonomy" id="2840947"/>
    <lineage>
        <taxon>Bacteria</taxon>
        <taxon>Pseudomonadati</taxon>
        <taxon>Lentisphaerota</taxon>
        <taxon>Lentisphaeria</taxon>
        <taxon>Lentisphaerales</taxon>
        <taxon>Lentisphaeraceae</taxon>
        <taxon>Lentisphaeraceae incertae sedis</taxon>
        <taxon>Candidatus Spyradenecus</taxon>
    </lineage>
</organism>
<gene>
    <name evidence="3" type="ORF">IAC79_01580</name>
</gene>
<evidence type="ECO:0008006" key="5">
    <source>
        <dbReference type="Google" id="ProtNLM"/>
    </source>
</evidence>